<dbReference type="Proteomes" id="UP000436088">
    <property type="component" value="Unassembled WGS sequence"/>
</dbReference>
<keyword evidence="7" id="KW-0378">Hydrolase</keyword>
<evidence type="ECO:0000256" key="2">
    <source>
        <dbReference type="ARBA" id="ARBA00009614"/>
    </source>
</evidence>
<dbReference type="InterPro" id="IPR033739">
    <property type="entry name" value="M10A_MMP"/>
</dbReference>
<feature type="active site" evidence="11">
    <location>
        <position position="184"/>
    </location>
</feature>
<keyword evidence="4" id="KW-0645">Protease</keyword>
<reference evidence="14" key="1">
    <citation type="submission" date="2019-09" db="EMBL/GenBank/DDBJ databases">
        <title>Draft genome information of white flower Hibiscus syriacus.</title>
        <authorList>
            <person name="Kim Y.-M."/>
        </authorList>
    </citation>
    <scope>NUCLEOTIDE SEQUENCE [LARGE SCALE GENOMIC DNA]</scope>
    <source>
        <strain evidence="14">YM2019G1</strain>
    </source>
</reference>
<dbReference type="Pfam" id="PF01471">
    <property type="entry name" value="PG_binding_1"/>
    <property type="match status" value="1"/>
</dbReference>
<proteinExistence type="inferred from homology"/>
<evidence type="ECO:0000313" key="15">
    <source>
        <dbReference type="Proteomes" id="UP000436088"/>
    </source>
</evidence>
<evidence type="ECO:0000256" key="7">
    <source>
        <dbReference type="ARBA" id="ARBA00022801"/>
    </source>
</evidence>
<dbReference type="InterPro" id="IPR036365">
    <property type="entry name" value="PGBD-like_sf"/>
</dbReference>
<dbReference type="CDD" id="cd04278">
    <property type="entry name" value="ZnMc_MMP"/>
    <property type="match status" value="1"/>
</dbReference>
<evidence type="ECO:0000313" key="14">
    <source>
        <dbReference type="EMBL" id="KAE8658043.1"/>
    </source>
</evidence>
<comment type="cofactor">
    <cofactor evidence="12">
        <name>Zn(2+)</name>
        <dbReference type="ChEBI" id="CHEBI:29105"/>
    </cofactor>
    <text evidence="12">Binds 2 Zn(2+) ions per subunit.</text>
</comment>
<feature type="binding site" evidence="12">
    <location>
        <position position="145"/>
    </location>
    <ligand>
        <name>Zn(2+)</name>
        <dbReference type="ChEBI" id="CHEBI:29105"/>
        <label>1</label>
    </ligand>
</feature>
<dbReference type="PANTHER" id="PTHR10201">
    <property type="entry name" value="MATRIX METALLOPROTEINASE"/>
    <property type="match status" value="1"/>
</dbReference>
<evidence type="ECO:0000256" key="9">
    <source>
        <dbReference type="ARBA" id="ARBA00023049"/>
    </source>
</evidence>
<feature type="binding site" evidence="12">
    <location>
        <position position="162"/>
    </location>
    <ligand>
        <name>Ca(2+)</name>
        <dbReference type="ChEBI" id="CHEBI:29108"/>
        <label>3</label>
    </ligand>
</feature>
<dbReference type="GO" id="GO:0008270">
    <property type="term" value="F:zinc ion binding"/>
    <property type="evidence" value="ECO:0007669"/>
    <property type="project" value="InterPro"/>
</dbReference>
<comment type="cofactor">
    <cofactor evidence="12">
        <name>Ca(2+)</name>
        <dbReference type="ChEBI" id="CHEBI:29108"/>
    </cofactor>
    <text evidence="12">Can bind about 5 Ca(2+) ions per subunit.</text>
</comment>
<keyword evidence="12" id="KW-0106">Calcium</keyword>
<organism evidence="14 15">
    <name type="scientific">Hibiscus syriacus</name>
    <name type="common">Rose of Sharon</name>
    <dbReference type="NCBI Taxonomy" id="106335"/>
    <lineage>
        <taxon>Eukaryota</taxon>
        <taxon>Viridiplantae</taxon>
        <taxon>Streptophyta</taxon>
        <taxon>Embryophyta</taxon>
        <taxon>Tracheophyta</taxon>
        <taxon>Spermatophyta</taxon>
        <taxon>Magnoliopsida</taxon>
        <taxon>eudicotyledons</taxon>
        <taxon>Gunneridae</taxon>
        <taxon>Pentapetalae</taxon>
        <taxon>rosids</taxon>
        <taxon>malvids</taxon>
        <taxon>Malvales</taxon>
        <taxon>Malvaceae</taxon>
        <taxon>Malvoideae</taxon>
        <taxon>Hibiscus</taxon>
    </lineage>
</organism>
<evidence type="ECO:0000256" key="10">
    <source>
        <dbReference type="ARBA" id="ARBA00023145"/>
    </source>
</evidence>
<dbReference type="SUPFAM" id="SSF47090">
    <property type="entry name" value="PGBD-like"/>
    <property type="match status" value="1"/>
</dbReference>
<dbReference type="GO" id="GO:0031012">
    <property type="term" value="C:extracellular matrix"/>
    <property type="evidence" value="ECO:0007669"/>
    <property type="project" value="InterPro"/>
</dbReference>
<dbReference type="EMBL" id="VEPZ02001748">
    <property type="protein sequence ID" value="KAE8658043.1"/>
    <property type="molecule type" value="Genomic_DNA"/>
</dbReference>
<dbReference type="GO" id="GO:0006508">
    <property type="term" value="P:proteolysis"/>
    <property type="evidence" value="ECO:0007669"/>
    <property type="project" value="UniProtKB-KW"/>
</dbReference>
<feature type="binding site" evidence="12">
    <location>
        <position position="193"/>
    </location>
    <ligand>
        <name>Zn(2+)</name>
        <dbReference type="ChEBI" id="CHEBI:29105"/>
        <label>2</label>
        <note>catalytic</note>
    </ligand>
</feature>
<keyword evidence="8 12" id="KW-0862">Zinc</keyword>
<protein>
    <recommendedName>
        <fullName evidence="13">Peptidase metallopeptidase domain-containing protein</fullName>
    </recommendedName>
</protein>
<evidence type="ECO:0000256" key="11">
    <source>
        <dbReference type="PIRSR" id="PIRSR621190-1"/>
    </source>
</evidence>
<keyword evidence="10" id="KW-0865">Zymogen</keyword>
<feature type="binding site" evidence="12">
    <location>
        <position position="115"/>
    </location>
    <ligand>
        <name>Ca(2+)</name>
        <dbReference type="ChEBI" id="CHEBI:29108"/>
        <label>2</label>
    </ligand>
</feature>
<evidence type="ECO:0000256" key="4">
    <source>
        <dbReference type="ARBA" id="ARBA00022670"/>
    </source>
</evidence>
<dbReference type="GO" id="GO:0004222">
    <property type="term" value="F:metalloendopeptidase activity"/>
    <property type="evidence" value="ECO:0007669"/>
    <property type="project" value="InterPro"/>
</dbReference>
<feature type="domain" description="Peptidase metallopeptidase" evidence="13">
    <location>
        <begin position="59"/>
        <end position="226"/>
    </location>
</feature>
<keyword evidence="3" id="KW-0325">Glycoprotein</keyword>
<keyword evidence="15" id="KW-1185">Reference proteome</keyword>
<dbReference type="InterPro" id="IPR024079">
    <property type="entry name" value="MetalloPept_cat_dom_sf"/>
</dbReference>
<dbReference type="PROSITE" id="PS00546">
    <property type="entry name" value="CYSTEINE_SWITCH"/>
    <property type="match status" value="1"/>
</dbReference>
<feature type="binding site" evidence="12">
    <location>
        <position position="159"/>
    </location>
    <ligand>
        <name>Ca(2+)</name>
        <dbReference type="ChEBI" id="CHEBI:29108"/>
        <label>3</label>
    </ligand>
</feature>
<dbReference type="InterPro" id="IPR021190">
    <property type="entry name" value="Pept_M10A"/>
</dbReference>
<accession>A0A6A2WGU0</accession>
<gene>
    <name evidence="14" type="ORF">F3Y22_tig00116975pilonHSYRG00122</name>
</gene>
<dbReference type="Pfam" id="PF00413">
    <property type="entry name" value="Peptidase_M10"/>
    <property type="match status" value="1"/>
</dbReference>
<keyword evidence="3" id="KW-0472">Membrane</keyword>
<feature type="binding site" evidence="12">
    <location>
        <position position="183"/>
    </location>
    <ligand>
        <name>Zn(2+)</name>
        <dbReference type="ChEBI" id="CHEBI:29105"/>
        <label>2</label>
        <note>catalytic</note>
    </ligand>
</feature>
<sequence length="226" mass="25939">MDDKFDYALEFALRAYQQFYRLNVTGKIDPNTLKAMSTPRCGVPDINIEQTSNYVLFDGRMKWFKYDLTYNYLSNSSQVLDLQDLKLAIARAFQTWRNASKFTFRENTTPGANTDIGIGFFRRFHGDGEPFDGPLDRYRPNVVAHATPPQSRYSFLQFDADEIWSTNPAENTTQVDIESIALHELGHILGLNHSQKEEAVMYAIFPGGQKRVLKQDDIDGITDLYK</sequence>
<dbReference type="GO" id="GO:0030198">
    <property type="term" value="P:extracellular matrix organization"/>
    <property type="evidence" value="ECO:0007669"/>
    <property type="project" value="TreeGrafter"/>
</dbReference>
<evidence type="ECO:0000256" key="6">
    <source>
        <dbReference type="ARBA" id="ARBA00022729"/>
    </source>
</evidence>
<dbReference type="GO" id="GO:0005886">
    <property type="term" value="C:plasma membrane"/>
    <property type="evidence" value="ECO:0007669"/>
    <property type="project" value="UniProtKB-SubCell"/>
</dbReference>
<dbReference type="SMART" id="SM00235">
    <property type="entry name" value="ZnMc"/>
    <property type="match status" value="1"/>
</dbReference>
<keyword evidence="3" id="KW-0336">GPI-anchor</keyword>
<feature type="binding site" evidence="12">
    <location>
        <position position="127"/>
    </location>
    <ligand>
        <name>Zn(2+)</name>
        <dbReference type="ChEBI" id="CHEBI:29105"/>
        <label>1</label>
    </ligand>
</feature>
<dbReference type="InterPro" id="IPR001818">
    <property type="entry name" value="Pept_M10_metallopeptidase"/>
</dbReference>
<comment type="similarity">
    <text evidence="2">Belongs to the peptidase M10A family. Matrix metalloproteinases (MMPs) subfamily.</text>
</comment>
<keyword evidence="3" id="KW-0449">Lipoprotein</keyword>
<dbReference type="InterPro" id="IPR006026">
    <property type="entry name" value="Peptidase_Metallo"/>
</dbReference>
<dbReference type="GO" id="GO:0030574">
    <property type="term" value="P:collagen catabolic process"/>
    <property type="evidence" value="ECO:0007669"/>
    <property type="project" value="TreeGrafter"/>
</dbReference>
<evidence type="ECO:0000259" key="13">
    <source>
        <dbReference type="SMART" id="SM00235"/>
    </source>
</evidence>
<feature type="binding site" evidence="12">
    <location>
        <position position="133"/>
    </location>
    <ligand>
        <name>Ca(2+)</name>
        <dbReference type="ChEBI" id="CHEBI:29108"/>
        <label>3</label>
    </ligand>
</feature>
<name>A0A6A2WGU0_HIBSY</name>
<evidence type="ECO:0000256" key="12">
    <source>
        <dbReference type="PIRSR" id="PIRSR621190-2"/>
    </source>
</evidence>
<keyword evidence="6" id="KW-0732">Signal</keyword>
<dbReference type="SUPFAM" id="SSF55486">
    <property type="entry name" value="Metalloproteases ('zincins'), catalytic domain"/>
    <property type="match status" value="1"/>
</dbReference>
<keyword evidence="5 12" id="KW-0479">Metal-binding</keyword>
<dbReference type="AlphaFoldDB" id="A0A6A2WGU0"/>
<feature type="binding site" evidence="12">
    <location>
        <position position="132"/>
    </location>
    <ligand>
        <name>Ca(2+)</name>
        <dbReference type="ChEBI" id="CHEBI:29108"/>
        <label>3</label>
    </ligand>
</feature>
<dbReference type="InterPro" id="IPR021158">
    <property type="entry name" value="Pept_M10A_Zn_BS"/>
</dbReference>
<dbReference type="Gene3D" id="3.40.390.10">
    <property type="entry name" value="Collagenase (Catalytic Domain)"/>
    <property type="match status" value="1"/>
</dbReference>
<evidence type="ECO:0000256" key="1">
    <source>
        <dbReference type="ARBA" id="ARBA00004471"/>
    </source>
</evidence>
<feature type="binding site" evidence="12">
    <location>
        <position position="125"/>
    </location>
    <ligand>
        <name>Zn(2+)</name>
        <dbReference type="ChEBI" id="CHEBI:29105"/>
        <label>1</label>
    </ligand>
</feature>
<evidence type="ECO:0000256" key="3">
    <source>
        <dbReference type="ARBA" id="ARBA00022622"/>
    </source>
</evidence>
<comment type="caution">
    <text evidence="14">The sequence shown here is derived from an EMBL/GenBank/DDBJ whole genome shotgun (WGS) entry which is preliminary data.</text>
</comment>
<feature type="binding site" evidence="12">
    <location>
        <position position="187"/>
    </location>
    <ligand>
        <name>Zn(2+)</name>
        <dbReference type="ChEBI" id="CHEBI:29105"/>
        <label>2</label>
        <note>catalytic</note>
    </ligand>
</feature>
<keyword evidence="9" id="KW-0482">Metalloprotease</keyword>
<dbReference type="PANTHER" id="PTHR10201:SF268">
    <property type="entry name" value="PEPTIDASE METALLOPEPTIDASE DOMAIN-CONTAINING PROTEIN"/>
    <property type="match status" value="1"/>
</dbReference>
<dbReference type="GO" id="GO:0098552">
    <property type="term" value="C:side of membrane"/>
    <property type="evidence" value="ECO:0007669"/>
    <property type="project" value="UniProtKB-KW"/>
</dbReference>
<dbReference type="OrthoDB" id="902933at2759"/>
<dbReference type="PRINTS" id="PR00138">
    <property type="entry name" value="MATRIXIN"/>
</dbReference>
<feature type="binding site" description="in inhibited form" evidence="12">
    <location>
        <position position="41"/>
    </location>
    <ligand>
        <name>Zn(2+)</name>
        <dbReference type="ChEBI" id="CHEBI:29105"/>
        <label>2</label>
        <note>catalytic</note>
    </ligand>
</feature>
<evidence type="ECO:0000256" key="8">
    <source>
        <dbReference type="ARBA" id="ARBA00022833"/>
    </source>
</evidence>
<feature type="binding site" evidence="12">
    <location>
        <position position="162"/>
    </location>
    <ligand>
        <name>Ca(2+)</name>
        <dbReference type="ChEBI" id="CHEBI:29108"/>
        <label>1</label>
    </ligand>
</feature>
<dbReference type="InterPro" id="IPR002477">
    <property type="entry name" value="Peptidoglycan-bd-like"/>
</dbReference>
<feature type="binding site" evidence="12">
    <location>
        <position position="201"/>
    </location>
    <ligand>
        <name>Zn(2+)</name>
        <dbReference type="ChEBI" id="CHEBI:29105"/>
        <label>2</label>
        <note>catalytic</note>
    </ligand>
</feature>
<comment type="subcellular location">
    <subcellularLocation>
        <location evidence="1">Cell membrane</location>
        <topology evidence="1">Lipid-anchor</topology>
        <topology evidence="1">GPI-anchor</topology>
        <orientation evidence="1">Extracellular side</orientation>
    </subcellularLocation>
</comment>
<evidence type="ECO:0000256" key="5">
    <source>
        <dbReference type="ARBA" id="ARBA00022723"/>
    </source>
</evidence>